<evidence type="ECO:0000256" key="5">
    <source>
        <dbReference type="ARBA" id="ARBA00023242"/>
    </source>
</evidence>
<keyword evidence="2" id="KW-0805">Transcription regulation</keyword>
<evidence type="ECO:0000256" key="6">
    <source>
        <dbReference type="SAM" id="MobiDB-lite"/>
    </source>
</evidence>
<evidence type="ECO:0000256" key="4">
    <source>
        <dbReference type="ARBA" id="ARBA00023163"/>
    </source>
</evidence>
<reference evidence="7 8" key="1">
    <citation type="journal article" date="2018" name="PLoS Genet.">
        <title>Population sequencing reveals clonal diversity and ancestral inbreeding in the grapevine cultivar Chardonnay.</title>
        <authorList>
            <person name="Roach M.J."/>
            <person name="Johnson D.L."/>
            <person name="Bohlmann J."/>
            <person name="van Vuuren H.J."/>
            <person name="Jones S.J."/>
            <person name="Pretorius I.S."/>
            <person name="Schmidt S.A."/>
            <person name="Borneman A.R."/>
        </authorList>
    </citation>
    <scope>NUCLEOTIDE SEQUENCE [LARGE SCALE GENOMIC DNA]</scope>
    <source>
        <strain evidence="8">cv. Chardonnay</strain>
        <tissue evidence="7">Leaf</tissue>
    </source>
</reference>
<protein>
    <submittedName>
        <fullName evidence="7">Uncharacterized protein</fullName>
    </submittedName>
</protein>
<evidence type="ECO:0000256" key="1">
    <source>
        <dbReference type="ARBA" id="ARBA00004123"/>
    </source>
</evidence>
<dbReference type="Proteomes" id="UP000288805">
    <property type="component" value="Unassembled WGS sequence"/>
</dbReference>
<dbReference type="GO" id="GO:0003677">
    <property type="term" value="F:DNA binding"/>
    <property type="evidence" value="ECO:0007669"/>
    <property type="project" value="UniProtKB-KW"/>
</dbReference>
<keyword evidence="5" id="KW-0539">Nucleus</keyword>
<keyword evidence="4" id="KW-0804">Transcription</keyword>
<proteinExistence type="predicted"/>
<comment type="subcellular location">
    <subcellularLocation>
        <location evidence="1">Nucleus</location>
    </subcellularLocation>
</comment>
<name>A0A438FCA2_VITVI</name>
<feature type="region of interest" description="Disordered" evidence="6">
    <location>
        <begin position="72"/>
        <end position="92"/>
    </location>
</feature>
<accession>A0A438FCA2</accession>
<feature type="compositionally biased region" description="Polar residues" evidence="6">
    <location>
        <begin position="81"/>
        <end position="92"/>
    </location>
</feature>
<gene>
    <name evidence="7" type="ORF">CK203_095982</name>
</gene>
<dbReference type="AlphaFoldDB" id="A0A438FCA2"/>
<evidence type="ECO:0000313" key="7">
    <source>
        <dbReference type="EMBL" id="RVW57617.1"/>
    </source>
</evidence>
<organism evidence="7 8">
    <name type="scientific">Vitis vinifera</name>
    <name type="common">Grape</name>
    <dbReference type="NCBI Taxonomy" id="29760"/>
    <lineage>
        <taxon>Eukaryota</taxon>
        <taxon>Viridiplantae</taxon>
        <taxon>Streptophyta</taxon>
        <taxon>Embryophyta</taxon>
        <taxon>Tracheophyta</taxon>
        <taxon>Spermatophyta</taxon>
        <taxon>Magnoliopsida</taxon>
        <taxon>eudicotyledons</taxon>
        <taxon>Gunneridae</taxon>
        <taxon>Pentapetalae</taxon>
        <taxon>rosids</taxon>
        <taxon>Vitales</taxon>
        <taxon>Vitaceae</taxon>
        <taxon>Viteae</taxon>
        <taxon>Vitis</taxon>
    </lineage>
</organism>
<dbReference type="GO" id="GO:0005634">
    <property type="term" value="C:nucleus"/>
    <property type="evidence" value="ECO:0007669"/>
    <property type="project" value="UniProtKB-SubCell"/>
</dbReference>
<evidence type="ECO:0000256" key="2">
    <source>
        <dbReference type="ARBA" id="ARBA00023015"/>
    </source>
</evidence>
<evidence type="ECO:0000256" key="3">
    <source>
        <dbReference type="ARBA" id="ARBA00023125"/>
    </source>
</evidence>
<evidence type="ECO:0000313" key="8">
    <source>
        <dbReference type="Proteomes" id="UP000288805"/>
    </source>
</evidence>
<dbReference type="SUPFAM" id="SSF101936">
    <property type="entry name" value="DNA-binding pseudobarrel domain"/>
    <property type="match status" value="1"/>
</dbReference>
<dbReference type="InterPro" id="IPR015300">
    <property type="entry name" value="DNA-bd_pseudobarrel_sf"/>
</dbReference>
<sequence length="191" mass="21858">MRTTLLRDAKKGHSGQILLYGKNLSKFIFLKTPSGAEWAVQLVKRDDRYEGNSNFYVLIFDMTASEIEYPSTNATHDEDQPNNNNGLCQCPNSEENGDDVSVEILDDFPASQTAKKNDVVNISCSEMRPSVCPKLRKLRVKFPFECLRVSLQDRKQGRKENRLLFCPRRKEEEILHGRLITLSSSDHFVNC</sequence>
<keyword evidence="3" id="KW-0238">DNA-binding</keyword>
<dbReference type="EMBL" id="QGNW01001049">
    <property type="protein sequence ID" value="RVW57617.1"/>
    <property type="molecule type" value="Genomic_DNA"/>
</dbReference>
<comment type="caution">
    <text evidence="7">The sequence shown here is derived from an EMBL/GenBank/DDBJ whole genome shotgun (WGS) entry which is preliminary data.</text>
</comment>